<proteinExistence type="predicted"/>
<comment type="caution">
    <text evidence="1">The sequence shown here is derived from an EMBL/GenBank/DDBJ whole genome shotgun (WGS) entry which is preliminary data.</text>
</comment>
<organism evidence="1 2">
    <name type="scientific">Macrophomina phaseolina (strain MS6)</name>
    <name type="common">Charcoal rot fungus</name>
    <dbReference type="NCBI Taxonomy" id="1126212"/>
    <lineage>
        <taxon>Eukaryota</taxon>
        <taxon>Fungi</taxon>
        <taxon>Dikarya</taxon>
        <taxon>Ascomycota</taxon>
        <taxon>Pezizomycotina</taxon>
        <taxon>Dothideomycetes</taxon>
        <taxon>Dothideomycetes incertae sedis</taxon>
        <taxon>Botryosphaeriales</taxon>
        <taxon>Botryosphaeriaceae</taxon>
        <taxon>Macrophomina</taxon>
    </lineage>
</organism>
<accession>K2RT06</accession>
<reference evidence="1 2" key="1">
    <citation type="journal article" date="2012" name="BMC Genomics">
        <title>Tools to kill: Genome of one of the most destructive plant pathogenic fungi Macrophomina phaseolina.</title>
        <authorList>
            <person name="Islam M.S."/>
            <person name="Haque M.S."/>
            <person name="Islam M.M."/>
            <person name="Emdad E.M."/>
            <person name="Halim A."/>
            <person name="Hossen Q.M.M."/>
            <person name="Hossain M.Z."/>
            <person name="Ahmed B."/>
            <person name="Rahim S."/>
            <person name="Rahman M.S."/>
            <person name="Alam M.M."/>
            <person name="Hou S."/>
            <person name="Wan X."/>
            <person name="Saito J.A."/>
            <person name="Alam M."/>
        </authorList>
    </citation>
    <scope>NUCLEOTIDE SEQUENCE [LARGE SCALE GENOMIC DNA]</scope>
    <source>
        <strain evidence="1 2">MS6</strain>
    </source>
</reference>
<dbReference type="AlphaFoldDB" id="K2RT06"/>
<gene>
    <name evidence="1" type="ORF">MPH_06931</name>
</gene>
<dbReference type="Proteomes" id="UP000007129">
    <property type="component" value="Unassembled WGS sequence"/>
</dbReference>
<evidence type="ECO:0000313" key="2">
    <source>
        <dbReference type="Proteomes" id="UP000007129"/>
    </source>
</evidence>
<dbReference type="EMBL" id="AHHD01000289">
    <property type="protein sequence ID" value="EKG15867.1"/>
    <property type="molecule type" value="Genomic_DNA"/>
</dbReference>
<name>K2RT06_MACPH</name>
<dbReference type="InParanoid" id="K2RT06"/>
<protein>
    <submittedName>
        <fullName evidence="1">Uncharacterized protein</fullName>
    </submittedName>
</protein>
<evidence type="ECO:0000313" key="1">
    <source>
        <dbReference type="EMBL" id="EKG15867.1"/>
    </source>
</evidence>
<feature type="non-terminal residue" evidence="1">
    <location>
        <position position="107"/>
    </location>
</feature>
<dbReference type="HOGENOM" id="CLU_2216137_0_0_1"/>
<feature type="non-terminal residue" evidence="1">
    <location>
        <position position="1"/>
    </location>
</feature>
<dbReference type="VEuPathDB" id="FungiDB:MPH_06931"/>
<sequence length="107" mass="12988">ACWRHNHQLRHLHALSTILCRGKPTYHCYHHPRRCMLPHDKLSDKSRGTGCMLVPVRRQGLHTSLLLQLLHRHHWHWSPDQRDRAACSWRRSFVRWIGYRRCNVHHI</sequence>